<organism evidence="1 2">
    <name type="scientific">Apibacter adventoris</name>
    <dbReference type="NCBI Taxonomy" id="1679466"/>
    <lineage>
        <taxon>Bacteria</taxon>
        <taxon>Pseudomonadati</taxon>
        <taxon>Bacteroidota</taxon>
        <taxon>Flavobacteriia</taxon>
        <taxon>Flavobacteriales</taxon>
        <taxon>Weeksellaceae</taxon>
        <taxon>Apibacter</taxon>
    </lineage>
</organism>
<accession>A0A2S8ABG6</accession>
<evidence type="ECO:0000313" key="2">
    <source>
        <dbReference type="Proteomes" id="UP000238042"/>
    </source>
</evidence>
<keyword evidence="2" id="KW-1185">Reference proteome</keyword>
<protein>
    <submittedName>
        <fullName evidence="1">Uncharacterized protein</fullName>
    </submittedName>
</protein>
<dbReference type="RefSeq" id="WP_105247150.1">
    <property type="nucleotide sequence ID" value="NZ_PSZM01000040.1"/>
</dbReference>
<dbReference type="OrthoDB" id="5540856at2"/>
<name>A0A2S8ABG6_9FLAO</name>
<proteinExistence type="predicted"/>
<dbReference type="EMBL" id="PSZM01000040">
    <property type="protein sequence ID" value="PQL91797.1"/>
    <property type="molecule type" value="Genomic_DNA"/>
</dbReference>
<comment type="caution">
    <text evidence="1">The sequence shown here is derived from an EMBL/GenBank/DDBJ whole genome shotgun (WGS) entry which is preliminary data.</text>
</comment>
<dbReference type="AlphaFoldDB" id="A0A2S8ABG6"/>
<evidence type="ECO:0000313" key="1">
    <source>
        <dbReference type="EMBL" id="PQL91797.1"/>
    </source>
</evidence>
<reference evidence="1 2" key="1">
    <citation type="submission" date="2018-02" db="EMBL/GenBank/DDBJ databases">
        <title>Genome sequences of Apibacter spp., gut symbionts of Asian honey bees.</title>
        <authorList>
            <person name="Kwong W.K."/>
            <person name="Steele M.I."/>
            <person name="Moran N.A."/>
        </authorList>
    </citation>
    <scope>NUCLEOTIDE SEQUENCE [LARGE SCALE GENOMIC DNA]</scope>
    <source>
        <strain evidence="2">wkB301</strain>
    </source>
</reference>
<dbReference type="Proteomes" id="UP000238042">
    <property type="component" value="Unassembled WGS sequence"/>
</dbReference>
<gene>
    <name evidence="1" type="ORF">C4S77_08335</name>
</gene>
<sequence>MSSNNIIVREYLSSLKEDTELDYLFPLLLIIMGFRIIQTAKESKGQSQYGKDIVAIGTDEKGDKYRWYFELKGYTDKDISDKNYSIPDGIRESIIEAKDTAFKDSSIPEFNNLPIKIVLVHNGVLKTNIRPTFEGFITREFEDGQFERWDIYFLTDLFSQFLFSEYLLLDSESNRLFKKTLAFLDTPDYDYRDFKNLVKLQFDKINSIKGRAFRKLFATLGLLESLIFHYSKENDNLVPAKECSKHLILSTWHWILSNNLEKRKAVLNEFKKLLNIQYDIFNLYFRKTFQIAKLENGLYAENGLFFEKIGYPIRCFDYLDDVIYFCRLRDNYPHYNFPSKHISKIKNKQKDLIIELIENNSGFYIPIMDNNSIPIIQLFLFIADKNYLRQKDIEFLVSYIFKVIYSINIEKVKHNRFPELYNNLNAVIETIALNEKSEEYCDSSSILIATLLELMVVFNSKEMFEEILKYIDNDLSLQIASISFEEYDVEQLLFEKHLHNEYHVECIERLPKSLKYLKVEKDFESFKKSTKDKIESLHEYRTDKAGYSFLRYLAHSYYKNEILPEEWRQYIE</sequence>